<dbReference type="SMART" id="SM00202">
    <property type="entry name" value="SR"/>
    <property type="match status" value="2"/>
</dbReference>
<dbReference type="SUPFAM" id="SSF56487">
    <property type="entry name" value="SRCR-like"/>
    <property type="match status" value="2"/>
</dbReference>
<keyword evidence="2" id="KW-0964">Secreted</keyword>
<keyword evidence="6" id="KW-0325">Glycoprotein</keyword>
<feature type="domain" description="SRCR" evidence="10">
    <location>
        <begin position="206"/>
        <end position="306"/>
    </location>
</feature>
<dbReference type="Gene3D" id="3.10.250.10">
    <property type="entry name" value="SRCR-like domain"/>
    <property type="match status" value="2"/>
</dbReference>
<dbReference type="PROSITE" id="PS00420">
    <property type="entry name" value="SRCR_1"/>
    <property type="match status" value="1"/>
</dbReference>
<dbReference type="EMBL" id="JAHKSW010000024">
    <property type="protein sequence ID" value="KAG7317209.1"/>
    <property type="molecule type" value="Genomic_DNA"/>
</dbReference>
<dbReference type="AlphaFoldDB" id="A0A9D3SFP1"/>
<evidence type="ECO:0000256" key="3">
    <source>
        <dbReference type="ARBA" id="ARBA00022729"/>
    </source>
</evidence>
<keyword evidence="5 7" id="KW-1015">Disulfide bond</keyword>
<evidence type="ECO:0000256" key="2">
    <source>
        <dbReference type="ARBA" id="ARBA00022525"/>
    </source>
</evidence>
<dbReference type="GO" id="GO:0005886">
    <property type="term" value="C:plasma membrane"/>
    <property type="evidence" value="ECO:0007669"/>
    <property type="project" value="TreeGrafter"/>
</dbReference>
<feature type="chain" id="PRO_5038469817" description="SRCR domain-containing protein" evidence="9">
    <location>
        <begin position="19"/>
        <end position="701"/>
    </location>
</feature>
<comment type="subcellular location">
    <subcellularLocation>
        <location evidence="1">Secreted</location>
    </subcellularLocation>
</comment>
<keyword evidence="8" id="KW-0472">Membrane</keyword>
<reference evidence="11 12" key="1">
    <citation type="submission" date="2021-06" db="EMBL/GenBank/DDBJ databases">
        <title>Chromosome-level genome assembly of the red-tail catfish (Hemibagrus wyckioides).</title>
        <authorList>
            <person name="Shao F."/>
        </authorList>
    </citation>
    <scope>NUCLEOTIDE SEQUENCE [LARGE SCALE GENOMIC DNA]</scope>
    <source>
        <strain evidence="11">EC202008001</strain>
        <tissue evidence="11">Blood</tissue>
    </source>
</reference>
<dbReference type="InterPro" id="IPR001190">
    <property type="entry name" value="SRCR"/>
</dbReference>
<gene>
    <name evidence="11" type="ORF">KOW79_019507</name>
</gene>
<evidence type="ECO:0000259" key="10">
    <source>
        <dbReference type="PROSITE" id="PS50287"/>
    </source>
</evidence>
<dbReference type="PROSITE" id="PS50287">
    <property type="entry name" value="SRCR_2"/>
    <property type="match status" value="3"/>
</dbReference>
<evidence type="ECO:0000256" key="9">
    <source>
        <dbReference type="SAM" id="SignalP"/>
    </source>
</evidence>
<keyword evidence="8" id="KW-0812">Transmembrane</keyword>
<evidence type="ECO:0000313" key="12">
    <source>
        <dbReference type="Proteomes" id="UP000824219"/>
    </source>
</evidence>
<feature type="disulfide bond" evidence="7">
    <location>
        <begin position="276"/>
        <end position="286"/>
    </location>
</feature>
<dbReference type="GO" id="GO:0031638">
    <property type="term" value="P:zymogen activation"/>
    <property type="evidence" value="ECO:0007669"/>
    <property type="project" value="TreeGrafter"/>
</dbReference>
<feature type="signal peptide" evidence="9">
    <location>
        <begin position="1"/>
        <end position="18"/>
    </location>
</feature>
<feature type="disulfide bond" evidence="7">
    <location>
        <begin position="336"/>
        <end position="400"/>
    </location>
</feature>
<dbReference type="FunFam" id="3.10.250.10:FF:000002">
    <property type="entry name" value="Scavenger receptor cysteine-rich type 1 protein M130"/>
    <property type="match status" value="1"/>
</dbReference>
<dbReference type="InterPro" id="IPR036772">
    <property type="entry name" value="SRCR-like_dom_sf"/>
</dbReference>
<keyword evidence="4" id="KW-0677">Repeat</keyword>
<feature type="transmembrane region" description="Helical" evidence="8">
    <location>
        <begin position="451"/>
        <end position="470"/>
    </location>
</feature>
<evidence type="ECO:0000256" key="5">
    <source>
        <dbReference type="ARBA" id="ARBA00023157"/>
    </source>
</evidence>
<dbReference type="FunFam" id="3.10.250.10:FF:000017">
    <property type="entry name" value="CD6 molecule"/>
    <property type="match status" value="1"/>
</dbReference>
<keyword evidence="12" id="KW-1185">Reference proteome</keyword>
<feature type="disulfide bond" evidence="7">
    <location>
        <begin position="231"/>
        <end position="295"/>
    </location>
</feature>
<name>A0A9D3SFP1_9TELE</name>
<comment type="caution">
    <text evidence="7">Lacks conserved residue(s) required for the propagation of feature annotation.</text>
</comment>
<dbReference type="PANTHER" id="PTHR48071">
    <property type="entry name" value="SRCR DOMAIN-CONTAINING PROTEIN"/>
    <property type="match status" value="1"/>
</dbReference>
<dbReference type="OrthoDB" id="536948at2759"/>
<evidence type="ECO:0000256" key="6">
    <source>
        <dbReference type="ARBA" id="ARBA00023180"/>
    </source>
</evidence>
<feature type="domain" description="SRCR" evidence="10">
    <location>
        <begin position="311"/>
        <end position="411"/>
    </location>
</feature>
<accession>A0A9D3SFP1</accession>
<keyword evidence="8" id="KW-1133">Transmembrane helix</keyword>
<dbReference type="PRINTS" id="PR00258">
    <property type="entry name" value="SPERACTRCPTR"/>
</dbReference>
<feature type="domain" description="SRCR" evidence="10">
    <location>
        <begin position="6"/>
        <end position="110"/>
    </location>
</feature>
<evidence type="ECO:0000256" key="4">
    <source>
        <dbReference type="ARBA" id="ARBA00022737"/>
    </source>
</evidence>
<evidence type="ECO:0000256" key="8">
    <source>
        <dbReference type="SAM" id="Phobius"/>
    </source>
</evidence>
<dbReference type="GO" id="GO:0004252">
    <property type="term" value="F:serine-type endopeptidase activity"/>
    <property type="evidence" value="ECO:0007669"/>
    <property type="project" value="TreeGrafter"/>
</dbReference>
<keyword evidence="3 9" id="KW-0732">Signal</keyword>
<dbReference type="PANTHER" id="PTHR48071:SF15">
    <property type="entry name" value="SRCR DOMAIN-CONTAINING PROTEIN"/>
    <property type="match status" value="1"/>
</dbReference>
<dbReference type="GO" id="GO:0005615">
    <property type="term" value="C:extracellular space"/>
    <property type="evidence" value="ECO:0007669"/>
    <property type="project" value="TreeGrafter"/>
</dbReference>
<feature type="disulfide bond" evidence="7">
    <location>
        <begin position="379"/>
        <end position="389"/>
    </location>
</feature>
<evidence type="ECO:0000313" key="11">
    <source>
        <dbReference type="EMBL" id="KAG7317209.1"/>
    </source>
</evidence>
<dbReference type="Proteomes" id="UP000824219">
    <property type="component" value="Linkage Group LG24"/>
</dbReference>
<feature type="disulfide bond" evidence="7">
    <location>
        <begin position="83"/>
        <end position="93"/>
    </location>
</feature>
<feature type="disulfide bond" evidence="7">
    <location>
        <begin position="244"/>
        <end position="305"/>
    </location>
</feature>
<feature type="disulfide bond" evidence="7">
    <location>
        <begin position="349"/>
        <end position="410"/>
    </location>
</feature>
<comment type="caution">
    <text evidence="11">The sequence shown here is derived from an EMBL/GenBank/DDBJ whole genome shotgun (WGS) entry which is preliminary data.</text>
</comment>
<protein>
    <recommendedName>
        <fullName evidence="10">SRCR domain-containing protein</fullName>
    </recommendedName>
</protein>
<proteinExistence type="predicted"/>
<organism evidence="11 12">
    <name type="scientific">Hemibagrus wyckioides</name>
    <dbReference type="NCBI Taxonomy" id="337641"/>
    <lineage>
        <taxon>Eukaryota</taxon>
        <taxon>Metazoa</taxon>
        <taxon>Chordata</taxon>
        <taxon>Craniata</taxon>
        <taxon>Vertebrata</taxon>
        <taxon>Euteleostomi</taxon>
        <taxon>Actinopterygii</taxon>
        <taxon>Neopterygii</taxon>
        <taxon>Teleostei</taxon>
        <taxon>Ostariophysi</taxon>
        <taxon>Siluriformes</taxon>
        <taxon>Bagridae</taxon>
        <taxon>Hemibagrus</taxon>
    </lineage>
</organism>
<dbReference type="Pfam" id="PF00530">
    <property type="entry name" value="SRCR"/>
    <property type="match status" value="2"/>
</dbReference>
<sequence>MEVFTILMVLQALVLCQAKMSINQASTPCSWAVSTGENQSLAIFTNQSLTPLATRICQALGCGKVHKLNASPAHGNTSCFTGCSYYNSELINCTTVHSANCSILSEVVCDAPYITPTSKSCSWSIKSPTPKSAVILSQEFMHRVSEEICQNFNCGKAFVQNSIEAPPNSTCLTDCIYHNSYLRNCSTVVGNGCSEMSEIICGNHKVRLSGGSHKCAGRVEVWSDGQWGTVCDDEWDKQDGDVVCAQLNCGYALSVNGQGGPYTNGKGPIFMDELNCTGKEGSLWECPAVREGHDCGHKEDAGVVCSEYKDLRLTGGLDRCSGRVEIHRNGSWGTVCDECWDKEEAFMACQMLGCGEPKQYTTFEPPFIHKNNTRWYYMCNKNSKILWDCKELDASLRNLCPDPNAAGVICNNSLGLPEPTTANIATVMVTTMQTTTETPSVSLSHELLGCIILSCILLLAILSNIIMCCFSRKKKKAFQVQQQYSHLQTNTETQENNYRESTHLVKVTNNDNNSAPSMPPQMWTPSSVESASYDTDYEANDSGLHRDISLSTFRNSMRHNADGRAPVMKGPNLQFVTEEDTGAAMQGHLQAPMAACQRVSATPSADSFETSSTSSEECYENTGHKTADLYSENYLGYDLQPGIHNTQDFMNPTVSCDMDPSGGDDSPIYSPVSELEPFLHDTDDGGENDDYDDVGNCLEIH</sequence>
<evidence type="ECO:0000256" key="7">
    <source>
        <dbReference type="PROSITE-ProRule" id="PRU00196"/>
    </source>
</evidence>
<evidence type="ECO:0000256" key="1">
    <source>
        <dbReference type="ARBA" id="ARBA00004613"/>
    </source>
</evidence>